<feature type="compositionally biased region" description="Polar residues" evidence="2">
    <location>
        <begin position="519"/>
        <end position="533"/>
    </location>
</feature>
<dbReference type="InterPro" id="IPR036034">
    <property type="entry name" value="PDZ_sf"/>
</dbReference>
<dbReference type="SUPFAM" id="SSF50156">
    <property type="entry name" value="PDZ domain-like"/>
    <property type="match status" value="1"/>
</dbReference>
<evidence type="ECO:0000256" key="1">
    <source>
        <dbReference type="SAM" id="Coils"/>
    </source>
</evidence>
<organism evidence="3 4">
    <name type="scientific">Pristionchus pacificus</name>
    <name type="common">Parasitic nematode worm</name>
    <dbReference type="NCBI Taxonomy" id="54126"/>
    <lineage>
        <taxon>Eukaryota</taxon>
        <taxon>Metazoa</taxon>
        <taxon>Ecdysozoa</taxon>
        <taxon>Nematoda</taxon>
        <taxon>Chromadorea</taxon>
        <taxon>Rhabditida</taxon>
        <taxon>Rhabditina</taxon>
        <taxon>Diplogasteromorpha</taxon>
        <taxon>Diplogasteroidea</taxon>
        <taxon>Neodiplogasteridae</taxon>
        <taxon>Pristionchus</taxon>
    </lineage>
</organism>
<dbReference type="GO" id="GO:0031267">
    <property type="term" value="F:small GTPase binding"/>
    <property type="evidence" value="ECO:0000318"/>
    <property type="project" value="GO_Central"/>
</dbReference>
<feature type="compositionally biased region" description="Basic and acidic residues" evidence="2">
    <location>
        <begin position="566"/>
        <end position="600"/>
    </location>
</feature>
<name>A0A2A6D184_PRIPA</name>
<dbReference type="AlphaFoldDB" id="A0A2A6D184"/>
<sequence length="1026" mass="116502">MSDGDGSSADSLPSSSTSASPSHVNGEGNTDELPGEEASHTKLHDLYEKYNVREKEISRLEKQNEEYREKLIRAIRERDEFEEKVKLDTKERTAKVEELDRKVVELDCTLKVAKDRANAQELHFNRTTSALTEKFNKQVNDLSRKMEIAEGEKNQSVIKYAMREAELMKLQAEIAKKDETMKGMKKEIDDMKGSASEENLQSLQKANVDLKVEMEKIKHEKFDLDNRYKAEVKRNEASQTTITDLKQQLEMLRRQLIALKEDKTTIQEEHKSLVQRMQAEEERIRSKEESIHSNQSEKEELYKKIVHDAARAKEKNSELSGEIENLLRENTTLMGDLQEAESRIKAESEKNGAMKMRLDQLTGIENKVKGALEAEKVAKKEKEEAELEKANAESEAAECRKQAERMLEITENLTKRNTALLDELAEVRDKASSLQTQLIEEEGARQRIERNVASTEQDIESVRSTLDAEIKELKEKLKEETKKADELARQLDEERTDNNAFRKKANSTIKELKHETSNLRRQNVSLQASTPSDLPSIDISHPSSTLGTGSSRASSTTSIDQLGQKFYREKDDSEKDSSSISMRDKEKDCDSLQSKEDECRASQSLSPPSEEVPIAAQQAMIEKIVKLQKQLLRRKEKIEFLEEHVRQCLDELQKKTKLIQYYALREEASLLLPSDEGMQKVPIAKKTSSTYALMGAIFTGGGNSEKKAALQLATEVNSRLQAVLEDTLLKNINLKVKVKVKVYPRHVTQQLVGITVAELHTVHLHADANVPGQLAFRLVGNRHSGVYVFGMNQESQQAKILEDGDKLLLCNGVSLQGFTCEQVANIMRLSLCHDGTLTLLASRTVEIKEKMEDRKSRRSYLEEENSCVDKSHPIPVTSPRQRSRDFVHRRPRIMAFEAEKEIPKRTSTIGEGMASFIASLPIFNSNSSSRKASSEESTQLLGSTCSLANTNKRKKPIAHYYLLDGEAHTEIVGQSTRYRCPVCLKYTSMKRLHMLRHEWFSGARRLIPTSTSEFFIGRSTSEYAML</sequence>
<evidence type="ECO:0000313" key="4">
    <source>
        <dbReference type="Proteomes" id="UP000005239"/>
    </source>
</evidence>
<dbReference type="PANTHER" id="PTHR18911">
    <property type="entry name" value="CTCL TUMOR ANTIGEN HD-CL-01"/>
    <property type="match status" value="1"/>
</dbReference>
<dbReference type="PROSITE" id="PS50106">
    <property type="entry name" value="PDZ"/>
    <property type="match status" value="1"/>
</dbReference>
<feature type="coiled-coil region" evidence="1">
    <location>
        <begin position="624"/>
        <end position="658"/>
    </location>
</feature>
<feature type="compositionally biased region" description="Low complexity" evidence="2">
    <location>
        <begin position="543"/>
        <end position="558"/>
    </location>
</feature>
<accession>A0A8R1UCG1</accession>
<keyword evidence="4" id="KW-1185">Reference proteome</keyword>
<keyword evidence="1" id="KW-0175">Coiled coil</keyword>
<feature type="region of interest" description="Disordered" evidence="2">
    <location>
        <begin position="514"/>
        <end position="610"/>
    </location>
</feature>
<evidence type="ECO:0000256" key="2">
    <source>
        <dbReference type="SAM" id="MobiDB-lite"/>
    </source>
</evidence>
<dbReference type="InterPro" id="IPR038830">
    <property type="entry name" value="CCDC186"/>
</dbReference>
<dbReference type="GO" id="GO:0005802">
    <property type="term" value="C:trans-Golgi network"/>
    <property type="evidence" value="ECO:0000318"/>
    <property type="project" value="GO_Central"/>
</dbReference>
<proteinExistence type="predicted"/>
<evidence type="ECO:0000313" key="3">
    <source>
        <dbReference type="EnsemblMetazoa" id="PPA18862.1"/>
    </source>
</evidence>
<feature type="region of interest" description="Disordered" evidence="2">
    <location>
        <begin position="1"/>
        <end position="48"/>
    </location>
</feature>
<dbReference type="PANTHER" id="PTHR18911:SF5">
    <property type="entry name" value="COILED-COIL DOMAIN-CONTAINING PROTEIN 186"/>
    <property type="match status" value="1"/>
</dbReference>
<gene>
    <name evidence="3" type="primary">WBGene00108416</name>
</gene>
<dbReference type="CDD" id="cd00136">
    <property type="entry name" value="PDZ_canonical"/>
    <property type="match status" value="1"/>
</dbReference>
<feature type="compositionally biased region" description="Basic and acidic residues" evidence="2">
    <location>
        <begin position="37"/>
        <end position="48"/>
    </location>
</feature>
<dbReference type="Proteomes" id="UP000005239">
    <property type="component" value="Unassembled WGS sequence"/>
</dbReference>
<protein>
    <submittedName>
        <fullName evidence="3">Cccp-1</fullName>
    </submittedName>
</protein>
<reference evidence="3" key="2">
    <citation type="submission" date="2022-06" db="UniProtKB">
        <authorList>
            <consortium name="EnsemblMetazoa"/>
        </authorList>
    </citation>
    <scope>IDENTIFICATION</scope>
    <source>
        <strain evidence="3">PS312</strain>
    </source>
</reference>
<reference evidence="4" key="1">
    <citation type="journal article" date="2008" name="Nat. Genet.">
        <title>The Pristionchus pacificus genome provides a unique perspective on nematode lifestyle and parasitism.</title>
        <authorList>
            <person name="Dieterich C."/>
            <person name="Clifton S.W."/>
            <person name="Schuster L.N."/>
            <person name="Chinwalla A."/>
            <person name="Delehaunty K."/>
            <person name="Dinkelacker I."/>
            <person name="Fulton L."/>
            <person name="Fulton R."/>
            <person name="Godfrey J."/>
            <person name="Minx P."/>
            <person name="Mitreva M."/>
            <person name="Roeseler W."/>
            <person name="Tian H."/>
            <person name="Witte H."/>
            <person name="Yang S.P."/>
            <person name="Wilson R.K."/>
            <person name="Sommer R.J."/>
        </authorList>
    </citation>
    <scope>NUCLEOTIDE SEQUENCE [LARGE SCALE GENOMIC DNA]</scope>
    <source>
        <strain evidence="4">PS312</strain>
    </source>
</reference>
<dbReference type="GO" id="GO:0099518">
    <property type="term" value="P:vesicle cytoskeletal trafficking"/>
    <property type="evidence" value="ECO:0000318"/>
    <property type="project" value="GO_Central"/>
</dbReference>
<accession>A0A2A6D184</accession>
<dbReference type="EnsemblMetazoa" id="PPA18862.1">
    <property type="protein sequence ID" value="PPA18862.1"/>
    <property type="gene ID" value="WBGene00108416"/>
</dbReference>
<dbReference type="Gene3D" id="2.30.42.10">
    <property type="match status" value="1"/>
</dbReference>
<dbReference type="InterPro" id="IPR001478">
    <property type="entry name" value="PDZ"/>
</dbReference>
<feature type="compositionally biased region" description="Low complexity" evidence="2">
    <location>
        <begin position="1"/>
        <end position="22"/>
    </location>
</feature>